<feature type="compositionally biased region" description="Basic residues" evidence="1">
    <location>
        <begin position="99"/>
        <end position="117"/>
    </location>
</feature>
<comment type="caution">
    <text evidence="2">The sequence shown here is derived from an EMBL/GenBank/DDBJ whole genome shotgun (WGS) entry which is preliminary data.</text>
</comment>
<reference evidence="2" key="1">
    <citation type="submission" date="2023-10" db="EMBL/GenBank/DDBJ databases">
        <title>Chromosome-level genome of the transformable northern wattle, Acacia crassicarpa.</title>
        <authorList>
            <person name="Massaro I."/>
            <person name="Sinha N.R."/>
            <person name="Poethig S."/>
            <person name="Leichty A.R."/>
        </authorList>
    </citation>
    <scope>NUCLEOTIDE SEQUENCE</scope>
    <source>
        <strain evidence="2">Acra3RX</strain>
        <tissue evidence="2">Leaf</tissue>
    </source>
</reference>
<dbReference type="Proteomes" id="UP001293593">
    <property type="component" value="Unassembled WGS sequence"/>
</dbReference>
<evidence type="ECO:0000256" key="1">
    <source>
        <dbReference type="SAM" id="MobiDB-lite"/>
    </source>
</evidence>
<organism evidence="2 3">
    <name type="scientific">Acacia crassicarpa</name>
    <name type="common">northern wattle</name>
    <dbReference type="NCBI Taxonomy" id="499986"/>
    <lineage>
        <taxon>Eukaryota</taxon>
        <taxon>Viridiplantae</taxon>
        <taxon>Streptophyta</taxon>
        <taxon>Embryophyta</taxon>
        <taxon>Tracheophyta</taxon>
        <taxon>Spermatophyta</taxon>
        <taxon>Magnoliopsida</taxon>
        <taxon>eudicotyledons</taxon>
        <taxon>Gunneridae</taxon>
        <taxon>Pentapetalae</taxon>
        <taxon>rosids</taxon>
        <taxon>fabids</taxon>
        <taxon>Fabales</taxon>
        <taxon>Fabaceae</taxon>
        <taxon>Caesalpinioideae</taxon>
        <taxon>mimosoid clade</taxon>
        <taxon>Acacieae</taxon>
        <taxon>Acacia</taxon>
    </lineage>
</organism>
<dbReference type="EMBL" id="JAWXYG010000001">
    <property type="protein sequence ID" value="KAK4284185.1"/>
    <property type="molecule type" value="Genomic_DNA"/>
</dbReference>
<evidence type="ECO:0000313" key="3">
    <source>
        <dbReference type="Proteomes" id="UP001293593"/>
    </source>
</evidence>
<dbReference type="AlphaFoldDB" id="A0AAE1N7U0"/>
<gene>
    <name evidence="2" type="ORF">QN277_001051</name>
</gene>
<dbReference type="PANTHER" id="PTHR33325:SF11">
    <property type="entry name" value="COLD SHOCK DOMAIN-CONTAINING PROTEIN 4-LIKE"/>
    <property type="match status" value="1"/>
</dbReference>
<accession>A0AAE1N7U0</accession>
<proteinExistence type="predicted"/>
<feature type="region of interest" description="Disordered" evidence="1">
    <location>
        <begin position="99"/>
        <end position="144"/>
    </location>
</feature>
<sequence>MFRITSQLKLCGENVIDKYMLEKTFFTFHAPNLLLQQQYREKGFKKYVELISCLLVAEQNNELLLKNRESHPTGSTPFPEVNVVTNEYFSSRGRGRKGGYIRGCGHGRGRSNHRYHGGRSNEYNSNTHQKRKYDEGQNNDDGGPSKVVENKCYRCCMKGHWAHTCRTPEHLAKLYQASIEKSTTNVEANLIFQDDNVEAHKNDDGINDSNAMAHLEVADFYD</sequence>
<evidence type="ECO:0000313" key="2">
    <source>
        <dbReference type="EMBL" id="KAK4284185.1"/>
    </source>
</evidence>
<protein>
    <recommendedName>
        <fullName evidence="4">CCHC-type domain-containing protein</fullName>
    </recommendedName>
</protein>
<keyword evidence="3" id="KW-1185">Reference proteome</keyword>
<dbReference type="PANTHER" id="PTHR33325">
    <property type="entry name" value="ZINC FINGER, CCHC-TYPE-RELATED"/>
    <property type="match status" value="1"/>
</dbReference>
<name>A0AAE1N7U0_9FABA</name>
<evidence type="ECO:0008006" key="4">
    <source>
        <dbReference type="Google" id="ProtNLM"/>
    </source>
</evidence>